<dbReference type="Proteomes" id="UP000267164">
    <property type="component" value="Chromosome"/>
</dbReference>
<dbReference type="RefSeq" id="WP_120744677.1">
    <property type="nucleotide sequence ID" value="NZ_CP032568.1"/>
</dbReference>
<accession>A0A386ZP86</accession>
<feature type="domain" description="Nudix hydrolase" evidence="5">
    <location>
        <begin position="17"/>
        <end position="147"/>
    </location>
</feature>
<keyword evidence="7" id="KW-1185">Reference proteome</keyword>
<sequence>MARTDYYDDPNAPKPNSIVVATTAFVLDDQQQLLLIQRSDNGLWAVPGGALEFGESVTECAVRETREETGIGIAIFGLVGIYSDPRHVVAFTDGEVRQQFSICLRGRPIDGEITTSAESRRVQWFPHSVLGELDIHPSMRLRIEHGYADQPDPYLG</sequence>
<dbReference type="PROSITE" id="PS51462">
    <property type="entry name" value="NUDIX"/>
    <property type="match status" value="1"/>
</dbReference>
<reference evidence="6 7" key="1">
    <citation type="submission" date="2018-09" db="EMBL/GenBank/DDBJ databases">
        <title>Nocardia yunnanensis sp. nov., an actinomycete isolated from a soil sample.</title>
        <authorList>
            <person name="Zhang J."/>
        </authorList>
    </citation>
    <scope>NUCLEOTIDE SEQUENCE [LARGE SCALE GENOMIC DNA]</scope>
    <source>
        <strain evidence="6 7">CFHS0054</strain>
    </source>
</reference>
<dbReference type="PROSITE" id="PS00893">
    <property type="entry name" value="NUDIX_BOX"/>
    <property type="match status" value="1"/>
</dbReference>
<evidence type="ECO:0000256" key="2">
    <source>
        <dbReference type="ARBA" id="ARBA00005582"/>
    </source>
</evidence>
<gene>
    <name evidence="6" type="ORF">D7D52_34025</name>
</gene>
<dbReference type="Gene3D" id="3.90.79.10">
    <property type="entry name" value="Nucleoside Triphosphate Pyrophosphohydrolase"/>
    <property type="match status" value="1"/>
</dbReference>
<dbReference type="GO" id="GO:0016787">
    <property type="term" value="F:hydrolase activity"/>
    <property type="evidence" value="ECO:0007669"/>
    <property type="project" value="UniProtKB-KW"/>
</dbReference>
<dbReference type="EMBL" id="CP032568">
    <property type="protein sequence ID" value="AYF79602.1"/>
    <property type="molecule type" value="Genomic_DNA"/>
</dbReference>
<dbReference type="InterPro" id="IPR020084">
    <property type="entry name" value="NUDIX_hydrolase_CS"/>
</dbReference>
<dbReference type="SUPFAM" id="SSF55811">
    <property type="entry name" value="Nudix"/>
    <property type="match status" value="1"/>
</dbReference>
<dbReference type="OrthoDB" id="9814308at2"/>
<organism evidence="6 7">
    <name type="scientific">Nocardia yunnanensis</name>
    <dbReference type="NCBI Taxonomy" id="2382165"/>
    <lineage>
        <taxon>Bacteria</taxon>
        <taxon>Bacillati</taxon>
        <taxon>Actinomycetota</taxon>
        <taxon>Actinomycetes</taxon>
        <taxon>Mycobacteriales</taxon>
        <taxon>Nocardiaceae</taxon>
        <taxon>Nocardia</taxon>
    </lineage>
</organism>
<dbReference type="Pfam" id="PF00293">
    <property type="entry name" value="NUDIX"/>
    <property type="match status" value="1"/>
</dbReference>
<dbReference type="InterPro" id="IPR000086">
    <property type="entry name" value="NUDIX_hydrolase_dom"/>
</dbReference>
<evidence type="ECO:0000256" key="4">
    <source>
        <dbReference type="RuleBase" id="RU003476"/>
    </source>
</evidence>
<dbReference type="PANTHER" id="PTHR43046">
    <property type="entry name" value="GDP-MANNOSE MANNOSYL HYDROLASE"/>
    <property type="match status" value="1"/>
</dbReference>
<dbReference type="InterPro" id="IPR020476">
    <property type="entry name" value="Nudix_hydrolase"/>
</dbReference>
<dbReference type="PANTHER" id="PTHR43046:SF16">
    <property type="entry name" value="ADP-RIBOSE PYROPHOSPHATASE YJHB-RELATED"/>
    <property type="match status" value="1"/>
</dbReference>
<dbReference type="AlphaFoldDB" id="A0A386ZP86"/>
<dbReference type="KEGG" id="nyu:D7D52_34025"/>
<evidence type="ECO:0000313" key="7">
    <source>
        <dbReference type="Proteomes" id="UP000267164"/>
    </source>
</evidence>
<dbReference type="PRINTS" id="PR00502">
    <property type="entry name" value="NUDIXFAMILY"/>
</dbReference>
<evidence type="ECO:0000256" key="1">
    <source>
        <dbReference type="ARBA" id="ARBA00001946"/>
    </source>
</evidence>
<keyword evidence="3 4" id="KW-0378">Hydrolase</keyword>
<comment type="cofactor">
    <cofactor evidence="1">
        <name>Mg(2+)</name>
        <dbReference type="ChEBI" id="CHEBI:18420"/>
    </cofactor>
</comment>
<protein>
    <submittedName>
        <fullName evidence="6">NUDIX domain-containing protein</fullName>
    </submittedName>
</protein>
<dbReference type="InterPro" id="IPR015797">
    <property type="entry name" value="NUDIX_hydrolase-like_dom_sf"/>
</dbReference>
<proteinExistence type="inferred from homology"/>
<name>A0A386ZP86_9NOCA</name>
<evidence type="ECO:0000259" key="5">
    <source>
        <dbReference type="PROSITE" id="PS51462"/>
    </source>
</evidence>
<comment type="similarity">
    <text evidence="2 4">Belongs to the Nudix hydrolase family.</text>
</comment>
<evidence type="ECO:0000256" key="3">
    <source>
        <dbReference type="ARBA" id="ARBA00022801"/>
    </source>
</evidence>
<evidence type="ECO:0000313" key="6">
    <source>
        <dbReference type="EMBL" id="AYF79602.1"/>
    </source>
</evidence>